<dbReference type="GO" id="GO:0008270">
    <property type="term" value="F:zinc ion binding"/>
    <property type="evidence" value="ECO:0007669"/>
    <property type="project" value="UniProtKB-KW"/>
</dbReference>
<evidence type="ECO:0000256" key="2">
    <source>
        <dbReference type="ARBA" id="ARBA00022771"/>
    </source>
</evidence>
<protein>
    <recommendedName>
        <fullName evidence="6">THAP-type domain-containing protein</fullName>
    </recommendedName>
</protein>
<evidence type="ECO:0000256" key="3">
    <source>
        <dbReference type="ARBA" id="ARBA00022833"/>
    </source>
</evidence>
<evidence type="ECO:0000259" key="6">
    <source>
        <dbReference type="PROSITE" id="PS50950"/>
    </source>
</evidence>
<accession>A0ABD0S3J1</accession>
<proteinExistence type="predicted"/>
<dbReference type="Proteomes" id="UP001529510">
    <property type="component" value="Unassembled WGS sequence"/>
</dbReference>
<dbReference type="PROSITE" id="PS50950">
    <property type="entry name" value="ZF_THAP"/>
    <property type="match status" value="1"/>
</dbReference>
<sequence length="66" mass="7570">NQWLKFMFTKIPQQYVPNLFLCSRHFTDDCFPGLREFKAGFVNRLLLKEGSVPSLFGPACSSESQP</sequence>
<keyword evidence="4 5" id="KW-0238">DNA-binding</keyword>
<keyword evidence="3" id="KW-0862">Zinc</keyword>
<comment type="caution">
    <text evidence="7">The sequence shown here is derived from an EMBL/GenBank/DDBJ whole genome shotgun (WGS) entry which is preliminary data.</text>
</comment>
<evidence type="ECO:0000313" key="8">
    <source>
        <dbReference type="Proteomes" id="UP001529510"/>
    </source>
</evidence>
<keyword evidence="8" id="KW-1185">Reference proteome</keyword>
<feature type="non-terminal residue" evidence="7">
    <location>
        <position position="1"/>
    </location>
</feature>
<dbReference type="GO" id="GO:0003677">
    <property type="term" value="F:DNA binding"/>
    <property type="evidence" value="ECO:0007669"/>
    <property type="project" value="UniProtKB-UniRule"/>
</dbReference>
<dbReference type="EMBL" id="JAMKFB020000001">
    <property type="protein sequence ID" value="KAL0204035.1"/>
    <property type="molecule type" value="Genomic_DNA"/>
</dbReference>
<gene>
    <name evidence="7" type="ORF">M9458_002053</name>
</gene>
<dbReference type="InterPro" id="IPR006612">
    <property type="entry name" value="THAP_Znf"/>
</dbReference>
<keyword evidence="1" id="KW-0479">Metal-binding</keyword>
<dbReference type="SUPFAM" id="SSF57716">
    <property type="entry name" value="Glucocorticoid receptor-like (DNA-binding domain)"/>
    <property type="match status" value="1"/>
</dbReference>
<feature type="domain" description="THAP-type" evidence="6">
    <location>
        <begin position="1"/>
        <end position="56"/>
    </location>
</feature>
<evidence type="ECO:0000256" key="5">
    <source>
        <dbReference type="PROSITE-ProRule" id="PRU00309"/>
    </source>
</evidence>
<evidence type="ECO:0000256" key="1">
    <source>
        <dbReference type="ARBA" id="ARBA00022723"/>
    </source>
</evidence>
<organism evidence="7 8">
    <name type="scientific">Cirrhinus mrigala</name>
    <name type="common">Mrigala</name>
    <dbReference type="NCBI Taxonomy" id="683832"/>
    <lineage>
        <taxon>Eukaryota</taxon>
        <taxon>Metazoa</taxon>
        <taxon>Chordata</taxon>
        <taxon>Craniata</taxon>
        <taxon>Vertebrata</taxon>
        <taxon>Euteleostomi</taxon>
        <taxon>Actinopterygii</taxon>
        <taxon>Neopterygii</taxon>
        <taxon>Teleostei</taxon>
        <taxon>Ostariophysi</taxon>
        <taxon>Cypriniformes</taxon>
        <taxon>Cyprinidae</taxon>
        <taxon>Labeoninae</taxon>
        <taxon>Labeonini</taxon>
        <taxon>Cirrhinus</taxon>
    </lineage>
</organism>
<dbReference type="AlphaFoldDB" id="A0ABD0S3J1"/>
<dbReference type="Pfam" id="PF05485">
    <property type="entry name" value="THAP"/>
    <property type="match status" value="1"/>
</dbReference>
<feature type="non-terminal residue" evidence="7">
    <location>
        <position position="66"/>
    </location>
</feature>
<keyword evidence="2 5" id="KW-0863">Zinc-finger</keyword>
<name>A0ABD0S3J1_CIRMR</name>
<reference evidence="7 8" key="1">
    <citation type="submission" date="2024-05" db="EMBL/GenBank/DDBJ databases">
        <title>Genome sequencing and assembly of Indian major carp, Cirrhinus mrigala (Hamilton, 1822).</title>
        <authorList>
            <person name="Mohindra V."/>
            <person name="Chowdhury L.M."/>
            <person name="Lal K."/>
            <person name="Jena J.K."/>
        </authorList>
    </citation>
    <scope>NUCLEOTIDE SEQUENCE [LARGE SCALE GENOMIC DNA]</scope>
    <source>
        <strain evidence="7">CM1030</strain>
        <tissue evidence="7">Blood</tissue>
    </source>
</reference>
<evidence type="ECO:0000256" key="4">
    <source>
        <dbReference type="ARBA" id="ARBA00023125"/>
    </source>
</evidence>
<evidence type="ECO:0000313" key="7">
    <source>
        <dbReference type="EMBL" id="KAL0204035.1"/>
    </source>
</evidence>